<sequence>MQKKKKSTFQKITMVAVWLMLIAMLGSLILGAISSLGMF</sequence>
<organism evidence="2 3">
    <name type="scientific">Candidatus Limosilactobacillus merdigallinarum</name>
    <dbReference type="NCBI Taxonomy" id="2838652"/>
    <lineage>
        <taxon>Bacteria</taxon>
        <taxon>Bacillati</taxon>
        <taxon>Bacillota</taxon>
        <taxon>Bacilli</taxon>
        <taxon>Lactobacillales</taxon>
        <taxon>Lactobacillaceae</taxon>
        <taxon>Limosilactobacillus</taxon>
    </lineage>
</organism>
<accession>A0A9D1VIU3</accession>
<gene>
    <name evidence="2" type="ORF">H9856_06365</name>
</gene>
<evidence type="ECO:0000313" key="3">
    <source>
        <dbReference type="Proteomes" id="UP000824231"/>
    </source>
</evidence>
<protein>
    <submittedName>
        <fullName evidence="2">DUF4044 domain-containing protein</fullName>
    </submittedName>
</protein>
<comment type="caution">
    <text evidence="2">The sequence shown here is derived from an EMBL/GenBank/DDBJ whole genome shotgun (WGS) entry which is preliminary data.</text>
</comment>
<reference evidence="2" key="2">
    <citation type="submission" date="2021-04" db="EMBL/GenBank/DDBJ databases">
        <authorList>
            <person name="Gilroy R."/>
        </authorList>
    </citation>
    <scope>NUCLEOTIDE SEQUENCE</scope>
    <source>
        <strain evidence="2">ChiSxjej3B15-572</strain>
    </source>
</reference>
<keyword evidence="1" id="KW-0472">Membrane</keyword>
<keyword evidence="1" id="KW-1133">Transmembrane helix</keyword>
<dbReference type="EMBL" id="DXFH01000025">
    <property type="protein sequence ID" value="HIX35997.1"/>
    <property type="molecule type" value="Genomic_DNA"/>
</dbReference>
<dbReference type="Proteomes" id="UP000824231">
    <property type="component" value="Unassembled WGS sequence"/>
</dbReference>
<proteinExistence type="predicted"/>
<evidence type="ECO:0000313" key="2">
    <source>
        <dbReference type="EMBL" id="HIX35997.1"/>
    </source>
</evidence>
<name>A0A9D1VIU3_9LACO</name>
<dbReference type="InterPro" id="IPR025270">
    <property type="entry name" value="DUF4044"/>
</dbReference>
<dbReference type="Pfam" id="PF13253">
    <property type="entry name" value="DUF4044"/>
    <property type="match status" value="1"/>
</dbReference>
<reference evidence="2" key="1">
    <citation type="journal article" date="2021" name="PeerJ">
        <title>Extensive microbial diversity within the chicken gut microbiome revealed by metagenomics and culture.</title>
        <authorList>
            <person name="Gilroy R."/>
            <person name="Ravi A."/>
            <person name="Getino M."/>
            <person name="Pursley I."/>
            <person name="Horton D.L."/>
            <person name="Alikhan N.F."/>
            <person name="Baker D."/>
            <person name="Gharbi K."/>
            <person name="Hall N."/>
            <person name="Watson M."/>
            <person name="Adriaenssens E.M."/>
            <person name="Foster-Nyarko E."/>
            <person name="Jarju S."/>
            <person name="Secka A."/>
            <person name="Antonio M."/>
            <person name="Oren A."/>
            <person name="Chaudhuri R.R."/>
            <person name="La Ragione R."/>
            <person name="Hildebrand F."/>
            <person name="Pallen M.J."/>
        </authorList>
    </citation>
    <scope>NUCLEOTIDE SEQUENCE</scope>
    <source>
        <strain evidence="2">ChiSxjej3B15-572</strain>
    </source>
</reference>
<feature type="transmembrane region" description="Helical" evidence="1">
    <location>
        <begin position="12"/>
        <end position="33"/>
    </location>
</feature>
<evidence type="ECO:0000256" key="1">
    <source>
        <dbReference type="SAM" id="Phobius"/>
    </source>
</evidence>
<keyword evidence="1" id="KW-0812">Transmembrane</keyword>
<dbReference type="AlphaFoldDB" id="A0A9D1VIU3"/>